<name>A0A225VW43_9STRA</name>
<dbReference type="Proteomes" id="UP000198211">
    <property type="component" value="Unassembled WGS sequence"/>
</dbReference>
<dbReference type="OrthoDB" id="73937at2759"/>
<dbReference type="EMBL" id="NBNE01003032">
    <property type="protein sequence ID" value="OWZ08760.1"/>
    <property type="molecule type" value="Genomic_DNA"/>
</dbReference>
<evidence type="ECO:0008006" key="3">
    <source>
        <dbReference type="Google" id="ProtNLM"/>
    </source>
</evidence>
<keyword evidence="2" id="KW-1185">Reference proteome</keyword>
<accession>A0A225VW43</accession>
<organism evidence="1 2">
    <name type="scientific">Phytophthora megakarya</name>
    <dbReference type="NCBI Taxonomy" id="4795"/>
    <lineage>
        <taxon>Eukaryota</taxon>
        <taxon>Sar</taxon>
        <taxon>Stramenopiles</taxon>
        <taxon>Oomycota</taxon>
        <taxon>Peronosporomycetes</taxon>
        <taxon>Peronosporales</taxon>
        <taxon>Peronosporaceae</taxon>
        <taxon>Phytophthora</taxon>
    </lineage>
</organism>
<comment type="caution">
    <text evidence="1">The sequence shown here is derived from an EMBL/GenBank/DDBJ whole genome shotgun (WGS) entry which is preliminary data.</text>
</comment>
<sequence>MCLYTFDDPAINNGTIVGNWVPNEICPFDGLKTDNDLVTSLNSEHSYWQLGVHLAKDSKNASKRVQLSSISSVSARDFFTMAAVRNDSANTSGVTFEMVIRRRTKTNQSITLFSIANEYDNCVDSGFRLDVNEHQVLVFIYFLPMLEEGGEEGVEACHEQRLFSVDNSAACQLPSVLEPVEQTPPVHITVTLDPSERGLWKTDFYMSYTDTDTMERVDCTVHDEQHPPNSQLLNKLVEGRYRLYLGNNPRSVNFPQQRKHLAPAREFQLVGNTTNLNGTERLRELLKQKLMNIRGPRLPTAMRIFGDNSLSLHILGITFPPLNEDTPIAYLRSKFSEFKEKYGDQIVDYLVNLDQQTGRDPVVTHGQHNLSESSSESDKLSRATLFQDADSSTFDVFHFAIYRCVVSEDQVNSISWQHLLRTRQFQTWRQTVRIPEDSLVLLNLTILHGVFNDMRLELRSLPEFGRLLLFPNKTVVTLNNKDIFRKLPLEYQRSIFFQHAPDQNNENLPLPNPVAFSRKLKPYATFRFGVGDSFAGWPVNNTTEAEINIFVYSMNDAPRPRQSELKIEVEVDAPLTLNLEGDDVDGAPTASSTDSSDLLSDFTFTNETDRYLNLQSLKIVQMPQFGKLFHCNSSSGLARSQDLESSKPTRIYQNSTNIANATHSTNIMYIYHGWGQRNLATNTSASVVVDQFWYKLSDGDPDVFSDVAVVKFVLASKVDKSVNPNVLAAVRLEEDSLHLLHIGALDPLAAVLKVKTQFKVTALPQYGALFQYNAHENDEIAANLSIEFIGERITIPNTSVTDIWGRVFFVPKPDYFNMNSQGRAFPVDYFEYQVLSATSPINGSLGVYDKSPAAHFSNVLEIRRVELEVVNIPDSLTVLPPIIFTATLLNGDAVPTPVAFEDPDSITFEDMYQVNLEAEDRTSELKLGVAITDDDVMRGCPLERPCTLLRSSNGRLDVTLNSTPAHELQFYITTQLYDPSHIQVTGTKTALNMALSALTFRDLSSFSLKTFHKTKFILWVKRDNRNDTGTLQAEITFTINFPARTRNNPNSSNDFISILNSQLGRYISTSLVLLAGWIVLSNGSCVSVGFCCCCCSKARRKRRLKLEKQQRCFQAQVAQSDHEYSLLLLSLADILLEPTLLMNRCLLESCASQKHSQADILTQPFILRSLLPLLESERQGTRFVFQLMAVEYSEGLTTMKNAEPFSHRQAFLSQHSAASKALIGFCRIVGAKWLSALFVQGDATNNLYMSDATSELERLVDKLVVYVEDLPTEIVILSRACAKLFGKDDNDQNQEMKFDAVHLVFFNHFLGPVLLFPVEKTQSTVACRYKYEAALESISQSSTITAAYDPNECKADVDSELMGMCLMNIHSLLDSYFPEFKRRMLGNQTSTNIEQVEKTITCVSHLLKALGWPLASIQELVEYARPELTNDPLLQNGFSFHEWYNRSQTQRRHHTNSTCRPANKIPRPLLAENVDDCILEHDHKSPQEVDWLS</sequence>
<gene>
    <name evidence="1" type="ORF">PHMEG_00018644</name>
</gene>
<evidence type="ECO:0000313" key="1">
    <source>
        <dbReference type="EMBL" id="OWZ08760.1"/>
    </source>
</evidence>
<reference evidence="2" key="1">
    <citation type="submission" date="2017-03" db="EMBL/GenBank/DDBJ databases">
        <title>Phytopthora megakarya and P. palmivora, two closely related causual agents of cacao black pod achieved similar genome size and gene model numbers by different mechanisms.</title>
        <authorList>
            <person name="Ali S."/>
            <person name="Shao J."/>
            <person name="Larry D.J."/>
            <person name="Kronmiller B."/>
            <person name="Shen D."/>
            <person name="Strem M.D."/>
            <person name="Melnick R.L."/>
            <person name="Guiltinan M.J."/>
            <person name="Tyler B.M."/>
            <person name="Meinhardt L.W."/>
            <person name="Bailey B.A."/>
        </authorList>
    </citation>
    <scope>NUCLEOTIDE SEQUENCE [LARGE SCALE GENOMIC DNA]</scope>
    <source>
        <strain evidence="2">zdho120</strain>
    </source>
</reference>
<evidence type="ECO:0000313" key="2">
    <source>
        <dbReference type="Proteomes" id="UP000198211"/>
    </source>
</evidence>
<protein>
    <recommendedName>
        <fullName evidence="3">Ras-GAP domain-containing protein</fullName>
    </recommendedName>
</protein>
<proteinExistence type="predicted"/>